<reference evidence="4 5" key="1">
    <citation type="submission" date="2021-01" db="EMBL/GenBank/DDBJ databases">
        <title>Whole genome shotgun sequence of Catellatospora bangladeshensis NBRC 107357.</title>
        <authorList>
            <person name="Komaki H."/>
            <person name="Tamura T."/>
        </authorList>
    </citation>
    <scope>NUCLEOTIDE SEQUENCE [LARGE SCALE GENOMIC DNA]</scope>
    <source>
        <strain evidence="4 5">NBRC 107357</strain>
    </source>
</reference>
<accession>A0A8J3JGS2</accession>
<evidence type="ECO:0000256" key="1">
    <source>
        <dbReference type="ARBA" id="ARBA00023122"/>
    </source>
</evidence>
<name>A0A8J3JGS2_9ACTN</name>
<dbReference type="Gene3D" id="3.10.580.10">
    <property type="entry name" value="CBS-domain"/>
    <property type="match status" value="1"/>
</dbReference>
<protein>
    <recommendedName>
        <fullName evidence="3">CBS domain-containing protein</fullName>
    </recommendedName>
</protein>
<evidence type="ECO:0000259" key="3">
    <source>
        <dbReference type="PROSITE" id="PS51371"/>
    </source>
</evidence>
<dbReference type="Proteomes" id="UP000601223">
    <property type="component" value="Unassembled WGS sequence"/>
</dbReference>
<evidence type="ECO:0000313" key="4">
    <source>
        <dbReference type="EMBL" id="GIF84602.1"/>
    </source>
</evidence>
<keyword evidence="1 2" id="KW-0129">CBS domain</keyword>
<dbReference type="SUPFAM" id="SSF54631">
    <property type="entry name" value="CBS-domain pair"/>
    <property type="match status" value="1"/>
</dbReference>
<dbReference type="InterPro" id="IPR046342">
    <property type="entry name" value="CBS_dom_sf"/>
</dbReference>
<keyword evidence="5" id="KW-1185">Reference proteome</keyword>
<dbReference type="InterPro" id="IPR000644">
    <property type="entry name" value="CBS_dom"/>
</dbReference>
<dbReference type="AlphaFoldDB" id="A0A8J3JGS2"/>
<dbReference type="Pfam" id="PF00571">
    <property type="entry name" value="CBS"/>
    <property type="match status" value="2"/>
</dbReference>
<comment type="caution">
    <text evidence="4">The sequence shown here is derived from an EMBL/GenBank/DDBJ whole genome shotgun (WGS) entry which is preliminary data.</text>
</comment>
<proteinExistence type="predicted"/>
<gene>
    <name evidence="4" type="ORF">Cba03nite_59510</name>
</gene>
<sequence>MMVVTKVAVRAAKLPVREIMSKPPCCARTSSALAEALAEMGRERLRHLVAVDDGGRCAGVISDRVIAAAWAADPMSLTARTIGSVIDRQPAIVGPDATVMDAARLMGAAGVDAVAVVDRRGVAVGIVTGADLVALLAK</sequence>
<feature type="domain" description="CBS" evidence="3">
    <location>
        <begin position="20"/>
        <end position="77"/>
    </location>
</feature>
<dbReference type="InterPro" id="IPR051257">
    <property type="entry name" value="Diverse_CBS-Domain"/>
</dbReference>
<dbReference type="PROSITE" id="PS51371">
    <property type="entry name" value="CBS"/>
    <property type="match status" value="2"/>
</dbReference>
<evidence type="ECO:0000256" key="2">
    <source>
        <dbReference type="PROSITE-ProRule" id="PRU00703"/>
    </source>
</evidence>
<evidence type="ECO:0000313" key="5">
    <source>
        <dbReference type="Proteomes" id="UP000601223"/>
    </source>
</evidence>
<dbReference type="SMART" id="SM00116">
    <property type="entry name" value="CBS"/>
    <property type="match status" value="2"/>
</dbReference>
<organism evidence="4 5">
    <name type="scientific">Catellatospora bangladeshensis</name>
    <dbReference type="NCBI Taxonomy" id="310355"/>
    <lineage>
        <taxon>Bacteria</taxon>
        <taxon>Bacillati</taxon>
        <taxon>Actinomycetota</taxon>
        <taxon>Actinomycetes</taxon>
        <taxon>Micromonosporales</taxon>
        <taxon>Micromonosporaceae</taxon>
        <taxon>Catellatospora</taxon>
    </lineage>
</organism>
<dbReference type="PANTHER" id="PTHR43080">
    <property type="entry name" value="CBS DOMAIN-CONTAINING PROTEIN CBSX3, MITOCHONDRIAL"/>
    <property type="match status" value="1"/>
</dbReference>
<feature type="domain" description="CBS" evidence="3">
    <location>
        <begin position="86"/>
        <end position="138"/>
    </location>
</feature>
<dbReference type="PANTHER" id="PTHR43080:SF2">
    <property type="entry name" value="CBS DOMAIN-CONTAINING PROTEIN"/>
    <property type="match status" value="1"/>
</dbReference>
<dbReference type="EMBL" id="BONF01000039">
    <property type="protein sequence ID" value="GIF84602.1"/>
    <property type="molecule type" value="Genomic_DNA"/>
</dbReference>